<comment type="caution">
    <text evidence="2">The sequence shown here is derived from an EMBL/GenBank/DDBJ whole genome shotgun (WGS) entry which is preliminary data.</text>
</comment>
<keyword evidence="3" id="KW-1185">Reference proteome</keyword>
<protein>
    <recommendedName>
        <fullName evidence="1">FHA domain-containing protein</fullName>
    </recommendedName>
</protein>
<dbReference type="AlphaFoldDB" id="I2GJT0"/>
<proteinExistence type="predicted"/>
<organism evidence="2 3">
    <name type="scientific">Fibrisoma limi BUZ 3</name>
    <dbReference type="NCBI Taxonomy" id="1185876"/>
    <lineage>
        <taxon>Bacteria</taxon>
        <taxon>Pseudomonadati</taxon>
        <taxon>Bacteroidota</taxon>
        <taxon>Cytophagia</taxon>
        <taxon>Cytophagales</taxon>
        <taxon>Spirosomataceae</taxon>
        <taxon>Fibrisoma</taxon>
    </lineage>
</organism>
<dbReference type="eggNOG" id="COG1716">
    <property type="taxonomic scope" value="Bacteria"/>
</dbReference>
<dbReference type="InterPro" id="IPR000253">
    <property type="entry name" value="FHA_dom"/>
</dbReference>
<dbReference type="SUPFAM" id="SSF49879">
    <property type="entry name" value="SMAD/FHA domain"/>
    <property type="match status" value="1"/>
</dbReference>
<dbReference type="RefSeq" id="WP_009282735.1">
    <property type="nucleotide sequence ID" value="NZ_CAIT01000006.1"/>
</dbReference>
<dbReference type="PROSITE" id="PS50006">
    <property type="entry name" value="FHA_DOMAIN"/>
    <property type="match status" value="1"/>
</dbReference>
<dbReference type="Pfam" id="PF00498">
    <property type="entry name" value="FHA"/>
    <property type="match status" value="1"/>
</dbReference>
<dbReference type="STRING" id="1185876.BN8_03299"/>
<dbReference type="Proteomes" id="UP000009309">
    <property type="component" value="Unassembled WGS sequence"/>
</dbReference>
<sequence length="176" mass="19562">MERGSIVCSHIGCGAINALNTAFYYDDSILQGLPGFGELTYLESPGRTFKLHVGGNIIGTADGCDVRVDRYMHDGRCFISRRHCTLTVTFDKWTGVLRYQLQDGAIDPNEQSLRYSLNGTMLNGVGLQKTEIIDVDNGGVITLGGIDRFRLSHFMINQAMLDTYKVDLAYDPDRTQ</sequence>
<name>I2GJT0_9BACT</name>
<dbReference type="InterPro" id="IPR008984">
    <property type="entry name" value="SMAD_FHA_dom_sf"/>
</dbReference>
<gene>
    <name evidence="2" type="ORF">BN8_03299</name>
</gene>
<feature type="domain" description="FHA" evidence="1">
    <location>
        <begin position="56"/>
        <end position="127"/>
    </location>
</feature>
<evidence type="ECO:0000259" key="1">
    <source>
        <dbReference type="PROSITE" id="PS50006"/>
    </source>
</evidence>
<evidence type="ECO:0000313" key="3">
    <source>
        <dbReference type="Proteomes" id="UP000009309"/>
    </source>
</evidence>
<reference evidence="2 3" key="1">
    <citation type="journal article" date="2012" name="J. Bacteriol.">
        <title>Genome Sequence of the Filamentous Bacterium Fibrisoma limi BUZ 3T.</title>
        <authorList>
            <person name="Filippini M."/>
            <person name="Qi W."/>
            <person name="Jaenicke S."/>
            <person name="Goesmann A."/>
            <person name="Smits T.H."/>
            <person name="Bagheri H.C."/>
        </authorList>
    </citation>
    <scope>NUCLEOTIDE SEQUENCE [LARGE SCALE GENOMIC DNA]</scope>
    <source>
        <strain evidence="3">BUZ 3T</strain>
    </source>
</reference>
<evidence type="ECO:0000313" key="2">
    <source>
        <dbReference type="EMBL" id="CCH54155.1"/>
    </source>
</evidence>
<dbReference type="CDD" id="cd00060">
    <property type="entry name" value="FHA"/>
    <property type="match status" value="1"/>
</dbReference>
<dbReference type="Gene3D" id="2.60.200.20">
    <property type="match status" value="1"/>
</dbReference>
<dbReference type="EMBL" id="CAIT01000006">
    <property type="protein sequence ID" value="CCH54155.1"/>
    <property type="molecule type" value="Genomic_DNA"/>
</dbReference>
<accession>I2GJT0</accession>